<dbReference type="EMBL" id="QGTQ01000011">
    <property type="protein sequence ID" value="PWW00965.1"/>
    <property type="molecule type" value="Genomic_DNA"/>
</dbReference>
<dbReference type="AlphaFoldDB" id="A0A2V2YVV2"/>
<dbReference type="RefSeq" id="WP_110044843.1">
    <property type="nucleotide sequence ID" value="NZ_CP054613.1"/>
</dbReference>
<reference evidence="1 2" key="1">
    <citation type="submission" date="2018-05" db="EMBL/GenBank/DDBJ databases">
        <title>Genomic Encyclopedia of Type Strains, Phase III (KMG-III): the genomes of soil and plant-associated and newly described type strains.</title>
        <authorList>
            <person name="Whitman W."/>
        </authorList>
    </citation>
    <scope>NUCLEOTIDE SEQUENCE [LARGE SCALE GENOMIC DNA]</scope>
    <source>
        <strain evidence="1 2">CECT 5696</strain>
    </source>
</reference>
<organism evidence="1 2">
    <name type="scientific">Paenibacillus cellulosilyticus</name>
    <dbReference type="NCBI Taxonomy" id="375489"/>
    <lineage>
        <taxon>Bacteria</taxon>
        <taxon>Bacillati</taxon>
        <taxon>Bacillota</taxon>
        <taxon>Bacilli</taxon>
        <taxon>Bacillales</taxon>
        <taxon>Paenibacillaceae</taxon>
        <taxon>Paenibacillus</taxon>
    </lineage>
</organism>
<sequence>MFSQGEGVLAVGSGAILVALVQAWYESGLSKLTVLVTNTQPTDIEELKTALEQTLLSDSEAVLNILEAAKDNEVDWEAAVRPYFFIAYVAQQGDLEELQKLQVACLAQKKLLLSAMILRGRGMVGPLLDPEGDGRFASAWRRVHSTVFPENWESQPFSAAASTLLSNLIVNEWHKRLGGEPNCRNQCYLLNPLTLEGSWHPILPHPFLSRLEPVRAVLDPELYLETEHEPNAEEWFSWFSSLTSEVSGIFHVWEEGTLNQLPLAQCLVQPADPLSEGPSRLLPTIVSSALTHAEARRESALAGLESYTARMAPQLVPESLLLQQEQIHIGAGLTFAEAVRRGLSTYLSRALGNRTIHQALILKHGMECTRMEDVQCQFYWQALNILEGEPLITTGESLLGFPVVWVHSGDCWYGGVSLSVTLALRQSLKNALMKTEAASVSSVIWNNPKQQSVTIPSGDPIDHALWVRSAVQILKQQHTRLEVFDLRWESFLREGPVEVVGIMLSEEVSS</sequence>
<dbReference type="OrthoDB" id="2369163at2"/>
<evidence type="ECO:0000313" key="1">
    <source>
        <dbReference type="EMBL" id="PWW00965.1"/>
    </source>
</evidence>
<protein>
    <submittedName>
        <fullName evidence="1">Putative thiazole-containing bacteriocin maturation protein</fullName>
    </submittedName>
</protein>
<name>A0A2V2YVV2_9BACL</name>
<keyword evidence="2" id="KW-1185">Reference proteome</keyword>
<gene>
    <name evidence="1" type="ORF">DFQ01_111112</name>
</gene>
<dbReference type="Gene3D" id="3.40.50.720">
    <property type="entry name" value="NAD(P)-binding Rossmann-like Domain"/>
    <property type="match status" value="1"/>
</dbReference>
<evidence type="ECO:0000313" key="2">
    <source>
        <dbReference type="Proteomes" id="UP000246635"/>
    </source>
</evidence>
<accession>A0A2V2YVV2</accession>
<proteinExistence type="predicted"/>
<comment type="caution">
    <text evidence="1">The sequence shown here is derived from an EMBL/GenBank/DDBJ whole genome shotgun (WGS) entry which is preliminary data.</text>
</comment>
<dbReference type="Proteomes" id="UP000246635">
    <property type="component" value="Unassembled WGS sequence"/>
</dbReference>